<dbReference type="SUPFAM" id="SSF51905">
    <property type="entry name" value="FAD/NAD(P)-binding domain"/>
    <property type="match status" value="2"/>
</dbReference>
<dbReference type="Pfam" id="PF02852">
    <property type="entry name" value="Pyr_redox_dim"/>
    <property type="match status" value="1"/>
</dbReference>
<comment type="similarity">
    <text evidence="3">Belongs to the class-III pyridine nucleotide-disulfide oxidoreductase family.</text>
</comment>
<dbReference type="InterPro" id="IPR050260">
    <property type="entry name" value="FAD-bd_OxRdtase"/>
</dbReference>
<sequence length="448" mass="49863">MEKFDYIIVGGGPASRILNKYIHFFHKDAKTAVFREEERIVNHCGTPYIVEGEIPWEKGLIKEEIVTRWGTPIIVEKVVDGNPEEKYVLTEKGNKYYYDKLIFATGTDQIIPDIPGKDLKNILKVRKTVDLKETMKILEGINNVVVLGAGYIGLEFAVSLKNMGKNVTVIELMPHVLGGRLDDKYISMIEEHLEEKGIKLLTGKKAVKFIGKEKVEAVELEDGTKIETDAVLSAVGVRPLTDYAEKFGLKTSKNGIVVNEYFETGVKDIYAIGDCIETKHFVTGKPFPGKLGSNAGQMARILGLNFGGIKRPYEGVINATVTKVGDIAIANAGLTEKDAIDNGFEVITGYGESTCMYVNMPNHKKVYVKVIYNKENLQFIGAELIGKFNPAGFIETATQLILMKANLYDVIGYHYSSHPELTPKTSHPYFAFASEEVLKKLIKDKRIP</sequence>
<evidence type="ECO:0000259" key="6">
    <source>
        <dbReference type="Pfam" id="PF02852"/>
    </source>
</evidence>
<reference evidence="8 9" key="1">
    <citation type="journal article" date="2012" name="Extremophiles">
        <title>Thermotomaculum hydrothermale gen. nov., sp. nov., a novel heterotrophic thermophile within the phylum Acidobacteria from a deep-sea hydrothermal vent chimney in the Southern Okinawa Trough.</title>
        <authorList>
            <person name="Izumi H."/>
            <person name="Nunoura T."/>
            <person name="Miyazaki M."/>
            <person name="Mino S."/>
            <person name="Toki T."/>
            <person name="Takai K."/>
            <person name="Sako Y."/>
            <person name="Sawabe T."/>
            <person name="Nakagawa S."/>
        </authorList>
    </citation>
    <scope>NUCLEOTIDE SEQUENCE [LARGE SCALE GENOMIC DNA]</scope>
    <source>
        <strain evidence="8 9">AC55</strain>
    </source>
</reference>
<dbReference type="PANTHER" id="PTHR43429">
    <property type="entry name" value="PYRIDINE NUCLEOTIDE-DISULFIDE OXIDOREDUCTASE DOMAIN-CONTAINING"/>
    <property type="match status" value="1"/>
</dbReference>
<evidence type="ECO:0000313" key="9">
    <source>
        <dbReference type="Proteomes" id="UP000595564"/>
    </source>
</evidence>
<dbReference type="PRINTS" id="PR00368">
    <property type="entry name" value="FADPNR"/>
</dbReference>
<dbReference type="PANTHER" id="PTHR43429:SF3">
    <property type="entry name" value="NITRITE REDUCTASE [NAD(P)H]"/>
    <property type="match status" value="1"/>
</dbReference>
<keyword evidence="9" id="KW-1185">Reference proteome</keyword>
<keyword evidence="4" id="KW-0285">Flavoprotein</keyword>
<evidence type="ECO:0000256" key="1">
    <source>
        <dbReference type="ARBA" id="ARBA00001974"/>
    </source>
</evidence>
<evidence type="ECO:0000313" key="8">
    <source>
        <dbReference type="EMBL" id="BBB32050.1"/>
    </source>
</evidence>
<dbReference type="Pfam" id="PF07992">
    <property type="entry name" value="Pyr_redox_2"/>
    <property type="match status" value="1"/>
</dbReference>
<dbReference type="Proteomes" id="UP000595564">
    <property type="component" value="Chromosome"/>
</dbReference>
<dbReference type="RefSeq" id="WP_201328389.1">
    <property type="nucleotide sequence ID" value="NZ_AP017470.1"/>
</dbReference>
<keyword evidence="5" id="KW-0274">FAD</keyword>
<feature type="domain" description="Pyridine nucleotide-disulphide oxidoreductase dimerisation" evidence="6">
    <location>
        <begin position="323"/>
        <end position="422"/>
    </location>
</feature>
<dbReference type="KEGG" id="thyd:TTHT_0457"/>
<comment type="similarity">
    <text evidence="2">Belongs to the FAD-dependent oxidoreductase family.</text>
</comment>
<proteinExistence type="inferred from homology"/>
<evidence type="ECO:0000256" key="4">
    <source>
        <dbReference type="ARBA" id="ARBA00022630"/>
    </source>
</evidence>
<evidence type="ECO:0000256" key="3">
    <source>
        <dbReference type="ARBA" id="ARBA00009130"/>
    </source>
</evidence>
<dbReference type="InterPro" id="IPR004099">
    <property type="entry name" value="Pyr_nucl-diS_OxRdtase_dimer"/>
</dbReference>
<dbReference type="AlphaFoldDB" id="A0A7R6SXY1"/>
<comment type="cofactor">
    <cofactor evidence="1">
        <name>FAD</name>
        <dbReference type="ChEBI" id="CHEBI:57692"/>
    </cofactor>
</comment>
<dbReference type="Gene3D" id="3.50.50.60">
    <property type="entry name" value="FAD/NAD(P)-binding domain"/>
    <property type="match status" value="2"/>
</dbReference>
<protein>
    <submittedName>
        <fullName evidence="8">NADH dehydrogenase</fullName>
    </submittedName>
</protein>
<dbReference type="InterPro" id="IPR023753">
    <property type="entry name" value="FAD/NAD-binding_dom"/>
</dbReference>
<accession>A0A7R6SXY1</accession>
<dbReference type="GO" id="GO:0016491">
    <property type="term" value="F:oxidoreductase activity"/>
    <property type="evidence" value="ECO:0007669"/>
    <property type="project" value="InterPro"/>
</dbReference>
<evidence type="ECO:0000256" key="2">
    <source>
        <dbReference type="ARBA" id="ARBA00006442"/>
    </source>
</evidence>
<dbReference type="SUPFAM" id="SSF55424">
    <property type="entry name" value="FAD/NAD-linked reductases, dimerisation (C-terminal) domain"/>
    <property type="match status" value="1"/>
</dbReference>
<organism evidence="8 9">
    <name type="scientific">Thermotomaculum hydrothermale</name>
    <dbReference type="NCBI Taxonomy" id="981385"/>
    <lineage>
        <taxon>Bacteria</taxon>
        <taxon>Pseudomonadati</taxon>
        <taxon>Acidobacteriota</taxon>
        <taxon>Holophagae</taxon>
        <taxon>Thermotomaculales</taxon>
        <taxon>Thermotomaculaceae</taxon>
        <taxon>Thermotomaculum</taxon>
    </lineage>
</organism>
<dbReference type="PRINTS" id="PR00469">
    <property type="entry name" value="PNDRDTASEII"/>
</dbReference>
<dbReference type="InterPro" id="IPR016156">
    <property type="entry name" value="FAD/NAD-linked_Rdtase_dimer_sf"/>
</dbReference>
<evidence type="ECO:0000256" key="5">
    <source>
        <dbReference type="ARBA" id="ARBA00022827"/>
    </source>
</evidence>
<dbReference type="Gene3D" id="3.30.390.30">
    <property type="match status" value="1"/>
</dbReference>
<dbReference type="InterPro" id="IPR036188">
    <property type="entry name" value="FAD/NAD-bd_sf"/>
</dbReference>
<evidence type="ECO:0000259" key="7">
    <source>
        <dbReference type="Pfam" id="PF07992"/>
    </source>
</evidence>
<name>A0A7R6SXY1_9BACT</name>
<dbReference type="EMBL" id="AP017470">
    <property type="protein sequence ID" value="BBB32050.1"/>
    <property type="molecule type" value="Genomic_DNA"/>
</dbReference>
<feature type="domain" description="FAD/NAD(P)-binding" evidence="7">
    <location>
        <begin position="4"/>
        <end position="276"/>
    </location>
</feature>
<gene>
    <name evidence="8" type="ORF">TTHT_0457</name>
</gene>